<keyword evidence="4 13" id="KW-0645">Protease</keyword>
<comment type="subcellular location">
    <subcellularLocation>
        <location evidence="2">Membrane</location>
        <topology evidence="2">Multi-pass membrane protein</topology>
    </subcellularLocation>
</comment>
<keyword evidence="8 11" id="KW-1133">Transmembrane helix</keyword>
<feature type="transmembrane region" description="Helical" evidence="11">
    <location>
        <begin position="313"/>
        <end position="334"/>
    </location>
</feature>
<dbReference type="AlphaFoldDB" id="A0A558C679"/>
<evidence type="ECO:0000256" key="9">
    <source>
        <dbReference type="ARBA" id="ARBA00023049"/>
    </source>
</evidence>
<sequence>MLAYIFGVVLFALGICVSVALHEAGHMLTAKAFGMKVRRYFIGFGPKVFSFRRGETEYGLKWIPLGGFCDIAGMTALDEVTPDEAPRAMWRYKTWKRTVVLAAGSVTHFILGFLVLYLMAATMGLPNTTGKPQIESVADCVTNATTVSQATSPVCRPGDPAPAKDAGLKPGDEIVSVGGVATPTFTDVTARIQPISGPVTVEVRRDGRIIPLTVNVVQVDRPVGDPNNPKVNRLGAIGVTRAQSLHYSPVAAFGAAGSFATDMFGQTWDRLLEFPQRIPAVVHAIFGGERDPNTPVSVVGASRIGGEAVEAGVWPLFLLLLASLNFFVGVFNLLPLLPLDGGHIAVTWYERIRDWQRGLRGKAAGGPVDYTKLSAITMVIVFLGGAVTLLTVTADIVNPIRLQ</sequence>
<evidence type="ECO:0000256" key="4">
    <source>
        <dbReference type="ARBA" id="ARBA00022670"/>
    </source>
</evidence>
<dbReference type="GO" id="GO:0016020">
    <property type="term" value="C:membrane"/>
    <property type="evidence" value="ECO:0007669"/>
    <property type="project" value="UniProtKB-SubCell"/>
</dbReference>
<feature type="transmembrane region" description="Helical" evidence="11">
    <location>
        <begin position="99"/>
        <end position="120"/>
    </location>
</feature>
<evidence type="ECO:0000256" key="2">
    <source>
        <dbReference type="ARBA" id="ARBA00004141"/>
    </source>
</evidence>
<accession>A0A558C679</accession>
<name>A0A558C679_9PSEU</name>
<dbReference type="PANTHER" id="PTHR42837:SF2">
    <property type="entry name" value="MEMBRANE METALLOPROTEASE ARASP2, CHLOROPLASTIC-RELATED"/>
    <property type="match status" value="1"/>
</dbReference>
<protein>
    <submittedName>
        <fullName evidence="13">Site-2 protease family protein</fullName>
    </submittedName>
</protein>
<dbReference type="SUPFAM" id="SSF50156">
    <property type="entry name" value="PDZ domain-like"/>
    <property type="match status" value="1"/>
</dbReference>
<keyword evidence="10 11" id="KW-0472">Membrane</keyword>
<reference evidence="13 14" key="1">
    <citation type="submission" date="2019-07" db="EMBL/GenBank/DDBJ databases">
        <authorList>
            <person name="Duangmal K."/>
            <person name="Teo W.F.A."/>
        </authorList>
    </citation>
    <scope>NUCLEOTIDE SEQUENCE [LARGE SCALE GENOMIC DNA]</scope>
    <source>
        <strain evidence="13 14">TBRC 6029</strain>
    </source>
</reference>
<dbReference type="InterPro" id="IPR001478">
    <property type="entry name" value="PDZ"/>
</dbReference>
<evidence type="ECO:0000256" key="3">
    <source>
        <dbReference type="ARBA" id="ARBA00007931"/>
    </source>
</evidence>
<comment type="similarity">
    <text evidence="3">Belongs to the peptidase M50B family.</text>
</comment>
<dbReference type="PROSITE" id="PS50106">
    <property type="entry name" value="PDZ"/>
    <property type="match status" value="1"/>
</dbReference>
<reference evidence="13 14" key="2">
    <citation type="submission" date="2019-08" db="EMBL/GenBank/DDBJ databases">
        <title>Amycolatopsis acidicola sp. nov., isolated from peat swamp forest soil.</title>
        <authorList>
            <person name="Srisuk N."/>
        </authorList>
    </citation>
    <scope>NUCLEOTIDE SEQUENCE [LARGE SCALE GENOMIC DNA]</scope>
    <source>
        <strain evidence="13 14">TBRC 6029</strain>
    </source>
</reference>
<dbReference type="GO" id="GO:0004222">
    <property type="term" value="F:metalloendopeptidase activity"/>
    <property type="evidence" value="ECO:0007669"/>
    <property type="project" value="InterPro"/>
</dbReference>
<dbReference type="OrthoDB" id="9782003at2"/>
<comment type="caution">
    <text evidence="13">The sequence shown here is derived from an EMBL/GenBank/DDBJ whole genome shotgun (WGS) entry which is preliminary data.</text>
</comment>
<dbReference type="Gene3D" id="2.30.42.10">
    <property type="match status" value="1"/>
</dbReference>
<feature type="transmembrane region" description="Helical" evidence="11">
    <location>
        <begin position="375"/>
        <end position="397"/>
    </location>
</feature>
<dbReference type="InterPro" id="IPR041489">
    <property type="entry name" value="PDZ_6"/>
</dbReference>
<keyword evidence="5 11" id="KW-0812">Transmembrane</keyword>
<feature type="domain" description="PDZ" evidence="12">
    <location>
        <begin position="157"/>
        <end position="207"/>
    </location>
</feature>
<gene>
    <name evidence="13" type="ORF">FNH05_21655</name>
</gene>
<keyword evidence="14" id="KW-1185">Reference proteome</keyword>
<evidence type="ECO:0000313" key="13">
    <source>
        <dbReference type="EMBL" id="TVT44289.1"/>
    </source>
</evidence>
<evidence type="ECO:0000256" key="6">
    <source>
        <dbReference type="ARBA" id="ARBA00022801"/>
    </source>
</evidence>
<dbReference type="Proteomes" id="UP000320011">
    <property type="component" value="Unassembled WGS sequence"/>
</dbReference>
<proteinExistence type="inferred from homology"/>
<dbReference type="PANTHER" id="PTHR42837">
    <property type="entry name" value="REGULATOR OF SIGMA-E PROTEASE RSEP"/>
    <property type="match status" value="1"/>
</dbReference>
<evidence type="ECO:0000256" key="5">
    <source>
        <dbReference type="ARBA" id="ARBA00022692"/>
    </source>
</evidence>
<evidence type="ECO:0000256" key="7">
    <source>
        <dbReference type="ARBA" id="ARBA00022833"/>
    </source>
</evidence>
<keyword evidence="9" id="KW-0482">Metalloprotease</keyword>
<evidence type="ECO:0000313" key="14">
    <source>
        <dbReference type="Proteomes" id="UP000320011"/>
    </source>
</evidence>
<evidence type="ECO:0000256" key="11">
    <source>
        <dbReference type="SAM" id="Phobius"/>
    </source>
</evidence>
<dbReference type="InterPro" id="IPR036034">
    <property type="entry name" value="PDZ_sf"/>
</dbReference>
<keyword evidence="6" id="KW-0378">Hydrolase</keyword>
<evidence type="ECO:0000259" key="12">
    <source>
        <dbReference type="PROSITE" id="PS50106"/>
    </source>
</evidence>
<dbReference type="EMBL" id="VJWX01000231">
    <property type="protein sequence ID" value="TVT44289.1"/>
    <property type="molecule type" value="Genomic_DNA"/>
</dbReference>
<dbReference type="CDD" id="cd06163">
    <property type="entry name" value="S2P-M50_PDZ_RseP-like"/>
    <property type="match status" value="1"/>
</dbReference>
<dbReference type="GO" id="GO:0006508">
    <property type="term" value="P:proteolysis"/>
    <property type="evidence" value="ECO:0007669"/>
    <property type="project" value="UniProtKB-KW"/>
</dbReference>
<evidence type="ECO:0000256" key="1">
    <source>
        <dbReference type="ARBA" id="ARBA00001947"/>
    </source>
</evidence>
<organism evidence="13 14">
    <name type="scientific">Amycolatopsis rhizosphaerae</name>
    <dbReference type="NCBI Taxonomy" id="2053003"/>
    <lineage>
        <taxon>Bacteria</taxon>
        <taxon>Bacillati</taxon>
        <taxon>Actinomycetota</taxon>
        <taxon>Actinomycetes</taxon>
        <taxon>Pseudonocardiales</taxon>
        <taxon>Pseudonocardiaceae</taxon>
        <taxon>Amycolatopsis</taxon>
    </lineage>
</organism>
<keyword evidence="7" id="KW-0862">Zinc</keyword>
<dbReference type="InterPro" id="IPR008915">
    <property type="entry name" value="Peptidase_M50"/>
</dbReference>
<evidence type="ECO:0000256" key="10">
    <source>
        <dbReference type="ARBA" id="ARBA00023136"/>
    </source>
</evidence>
<evidence type="ECO:0000256" key="8">
    <source>
        <dbReference type="ARBA" id="ARBA00022989"/>
    </source>
</evidence>
<dbReference type="RefSeq" id="WP_144590537.1">
    <property type="nucleotide sequence ID" value="NZ_VJWX01000231.1"/>
</dbReference>
<dbReference type="InterPro" id="IPR004387">
    <property type="entry name" value="Pept_M50_Zn"/>
</dbReference>
<dbReference type="Pfam" id="PF02163">
    <property type="entry name" value="Peptidase_M50"/>
    <property type="match status" value="1"/>
</dbReference>
<dbReference type="Pfam" id="PF17820">
    <property type="entry name" value="PDZ_6"/>
    <property type="match status" value="1"/>
</dbReference>
<comment type="cofactor">
    <cofactor evidence="1">
        <name>Zn(2+)</name>
        <dbReference type="ChEBI" id="CHEBI:29105"/>
    </cofactor>
</comment>